<evidence type="ECO:0000313" key="1">
    <source>
        <dbReference type="EMBL" id="KAL3871658.1"/>
    </source>
</evidence>
<dbReference type="Proteomes" id="UP001634394">
    <property type="component" value="Unassembled WGS sequence"/>
</dbReference>
<protein>
    <submittedName>
        <fullName evidence="1">Uncharacterized protein</fullName>
    </submittedName>
</protein>
<evidence type="ECO:0000313" key="2">
    <source>
        <dbReference type="Proteomes" id="UP001634394"/>
    </source>
</evidence>
<reference evidence="1 2" key="1">
    <citation type="submission" date="2024-11" db="EMBL/GenBank/DDBJ databases">
        <title>Chromosome-level genome assembly of the freshwater bivalve Anodonta woodiana.</title>
        <authorList>
            <person name="Chen X."/>
        </authorList>
    </citation>
    <scope>NUCLEOTIDE SEQUENCE [LARGE SCALE GENOMIC DNA]</scope>
    <source>
        <strain evidence="1">MN2024</strain>
        <tissue evidence="1">Gills</tissue>
    </source>
</reference>
<keyword evidence="2" id="KW-1185">Reference proteome</keyword>
<organism evidence="1 2">
    <name type="scientific">Sinanodonta woodiana</name>
    <name type="common">Chinese pond mussel</name>
    <name type="synonym">Anodonta woodiana</name>
    <dbReference type="NCBI Taxonomy" id="1069815"/>
    <lineage>
        <taxon>Eukaryota</taxon>
        <taxon>Metazoa</taxon>
        <taxon>Spiralia</taxon>
        <taxon>Lophotrochozoa</taxon>
        <taxon>Mollusca</taxon>
        <taxon>Bivalvia</taxon>
        <taxon>Autobranchia</taxon>
        <taxon>Heteroconchia</taxon>
        <taxon>Palaeoheterodonta</taxon>
        <taxon>Unionida</taxon>
        <taxon>Unionoidea</taxon>
        <taxon>Unionidae</taxon>
        <taxon>Unioninae</taxon>
        <taxon>Sinanodonta</taxon>
    </lineage>
</organism>
<proteinExistence type="predicted"/>
<dbReference type="EMBL" id="JBJQND010000007">
    <property type="protein sequence ID" value="KAL3871658.1"/>
    <property type="molecule type" value="Genomic_DNA"/>
</dbReference>
<sequence>MKNHLAAPPPISRLRVVCIFCTDKRKGVSQDSGLEAAWNEFWMALHPKDYSQIVGAASKESSAAVQARVKLFIWLGKCPNKSRSRIEWQLGWEMIYNHSARRPLGASSLPVQKENNQKISIKLGQTSSEHLYQIIRMILMAPPYSPSSPEIRRELTIHHHIKIDSPNSAVEVFYKISQVWCKVDIRCQDERDACSLLRKMMAVTSDSCRSFPDGDGSQETSENVKREIVALLEVPNLFKIMRFMPLTFVLGCMRKELPMMCAMSIN</sequence>
<gene>
    <name evidence="1" type="ORF">ACJMK2_039642</name>
</gene>
<comment type="caution">
    <text evidence="1">The sequence shown here is derived from an EMBL/GenBank/DDBJ whole genome shotgun (WGS) entry which is preliminary data.</text>
</comment>
<name>A0ABD3WFY2_SINWO</name>
<dbReference type="AlphaFoldDB" id="A0ABD3WFY2"/>
<accession>A0ABD3WFY2</accession>